<dbReference type="Pfam" id="PF01242">
    <property type="entry name" value="PTPS"/>
    <property type="match status" value="1"/>
</dbReference>
<dbReference type="GO" id="GO:0016829">
    <property type="term" value="F:lyase activity"/>
    <property type="evidence" value="ECO:0007669"/>
    <property type="project" value="UniProtKB-KW"/>
</dbReference>
<sequence length="134" mass="15209">MTTAYSYELAVQRDFIAQHVLTVPDPEPPEGQIHSHHFEVELHFAGDSLGEYGYLLNIVTVESILEDLVERYRDSVLNDLPEFEGLNPSVENFSRIFGDHVAERLSVAGETTPDQLRVQIWEDDAAWASHTRTV</sequence>
<accession>G0LLA4</accession>
<evidence type="ECO:0000256" key="2">
    <source>
        <dbReference type="ARBA" id="ARBA00022723"/>
    </source>
</evidence>
<dbReference type="GeneID" id="12447452"/>
<keyword evidence="4" id="KW-0456">Lyase</keyword>
<dbReference type="HOGENOM" id="CLU_111016_6_3_2"/>
<proteinExistence type="predicted"/>
<evidence type="ECO:0000313" key="5">
    <source>
        <dbReference type="EMBL" id="CCC40544.1"/>
    </source>
</evidence>
<evidence type="ECO:0000256" key="1">
    <source>
        <dbReference type="ARBA" id="ARBA00001947"/>
    </source>
</evidence>
<organism evidence="5 6">
    <name type="scientific">Haloquadratum walsbyi (strain DSM 16854 / JCM 12705 / C23)</name>
    <dbReference type="NCBI Taxonomy" id="768065"/>
    <lineage>
        <taxon>Archaea</taxon>
        <taxon>Methanobacteriati</taxon>
        <taxon>Methanobacteriota</taxon>
        <taxon>Stenosarchaea group</taxon>
        <taxon>Halobacteria</taxon>
        <taxon>Halobacteriales</taxon>
        <taxon>Haloferacaceae</taxon>
        <taxon>Haloquadratum</taxon>
    </lineage>
</organism>
<comment type="cofactor">
    <cofactor evidence="1">
        <name>Zn(2+)</name>
        <dbReference type="ChEBI" id="CHEBI:29105"/>
    </cofactor>
</comment>
<protein>
    <submittedName>
        <fullName evidence="5">PtpS family protein</fullName>
    </submittedName>
</protein>
<dbReference type="Gene3D" id="3.30.479.10">
    <property type="entry name" value="6-pyruvoyl tetrahydropterin synthase/QueD"/>
    <property type="match status" value="1"/>
</dbReference>
<dbReference type="GO" id="GO:0046872">
    <property type="term" value="F:metal ion binding"/>
    <property type="evidence" value="ECO:0007669"/>
    <property type="project" value="UniProtKB-KW"/>
</dbReference>
<dbReference type="KEGG" id="hwc:Hqrw_2714"/>
<evidence type="ECO:0000313" key="6">
    <source>
        <dbReference type="Proteomes" id="UP000007954"/>
    </source>
</evidence>
<dbReference type="InterPro" id="IPR007115">
    <property type="entry name" value="6-PTP_synth/QueD"/>
</dbReference>
<gene>
    <name evidence="5" type="ordered locus">Hqrw_2714</name>
</gene>
<name>G0LLA4_HALWC</name>
<dbReference type="EMBL" id="FR746099">
    <property type="protein sequence ID" value="CCC40544.1"/>
    <property type="molecule type" value="Genomic_DNA"/>
</dbReference>
<keyword evidence="3" id="KW-0862">Zinc</keyword>
<dbReference type="SUPFAM" id="SSF55620">
    <property type="entry name" value="Tetrahydrobiopterin biosynthesis enzymes-like"/>
    <property type="match status" value="1"/>
</dbReference>
<dbReference type="PANTHER" id="PTHR12589">
    <property type="entry name" value="PYRUVOYL TETRAHYDROBIOPTERIN SYNTHASE"/>
    <property type="match status" value="1"/>
</dbReference>
<dbReference type="Proteomes" id="UP000007954">
    <property type="component" value="Chromosome"/>
</dbReference>
<evidence type="ECO:0000256" key="4">
    <source>
        <dbReference type="ARBA" id="ARBA00023239"/>
    </source>
</evidence>
<dbReference type="InterPro" id="IPR038418">
    <property type="entry name" value="6-PTP_synth/QueD_sf"/>
</dbReference>
<dbReference type="AlphaFoldDB" id="G0LLA4"/>
<evidence type="ECO:0000256" key="3">
    <source>
        <dbReference type="ARBA" id="ARBA00022833"/>
    </source>
</evidence>
<keyword evidence="2" id="KW-0479">Metal-binding</keyword>
<dbReference type="OrthoDB" id="6529at2157"/>
<dbReference type="RefSeq" id="WP_011571666.1">
    <property type="nucleotide sequence ID" value="NC_017459.1"/>
</dbReference>
<dbReference type="PANTHER" id="PTHR12589:SF7">
    <property type="entry name" value="6-PYRUVOYL TETRAHYDROBIOPTERIN SYNTHASE"/>
    <property type="match status" value="1"/>
</dbReference>
<reference evidence="5 6" key="1">
    <citation type="journal article" date="2011" name="PLoS ONE">
        <title>Haloquadratum walsbyi: limited diversity in a global pond.</title>
        <authorList>
            <person name="Dyall-Smith M."/>
            <person name="Pfeiffer F."/>
            <person name="Klee K."/>
            <person name="Palm P."/>
            <person name="Gross K."/>
            <person name="Schuster S.C."/>
            <person name="Rampp M."/>
            <person name="Oesterhelt D."/>
        </authorList>
    </citation>
    <scope>NUCLEOTIDE SEQUENCE [LARGE SCALE GENOMIC DNA]</scope>
    <source>
        <strain evidence="6">DSM 16854 / JCM 12705 / C23</strain>
    </source>
</reference>